<name>A0ABR2G7V8_9ROSI</name>
<protein>
    <submittedName>
        <fullName evidence="1">Uncharacterized protein</fullName>
    </submittedName>
</protein>
<keyword evidence="2" id="KW-1185">Reference proteome</keyword>
<dbReference type="Proteomes" id="UP001472677">
    <property type="component" value="Unassembled WGS sequence"/>
</dbReference>
<organism evidence="1 2">
    <name type="scientific">Hibiscus sabdariffa</name>
    <name type="common">roselle</name>
    <dbReference type="NCBI Taxonomy" id="183260"/>
    <lineage>
        <taxon>Eukaryota</taxon>
        <taxon>Viridiplantae</taxon>
        <taxon>Streptophyta</taxon>
        <taxon>Embryophyta</taxon>
        <taxon>Tracheophyta</taxon>
        <taxon>Spermatophyta</taxon>
        <taxon>Magnoliopsida</taxon>
        <taxon>eudicotyledons</taxon>
        <taxon>Gunneridae</taxon>
        <taxon>Pentapetalae</taxon>
        <taxon>rosids</taxon>
        <taxon>malvids</taxon>
        <taxon>Malvales</taxon>
        <taxon>Malvaceae</taxon>
        <taxon>Malvoideae</taxon>
        <taxon>Hibiscus</taxon>
    </lineage>
</organism>
<evidence type="ECO:0000313" key="2">
    <source>
        <dbReference type="Proteomes" id="UP001472677"/>
    </source>
</evidence>
<accession>A0ABR2G7V8</accession>
<comment type="caution">
    <text evidence="1">The sequence shown here is derived from an EMBL/GenBank/DDBJ whole genome shotgun (WGS) entry which is preliminary data.</text>
</comment>
<evidence type="ECO:0000313" key="1">
    <source>
        <dbReference type="EMBL" id="KAK8596666.1"/>
    </source>
</evidence>
<gene>
    <name evidence="1" type="ORF">V6N12_065146</name>
</gene>
<reference evidence="1 2" key="1">
    <citation type="journal article" date="2024" name="G3 (Bethesda)">
        <title>Genome assembly of Hibiscus sabdariffa L. provides insights into metabolisms of medicinal natural products.</title>
        <authorList>
            <person name="Kim T."/>
        </authorList>
    </citation>
    <scope>NUCLEOTIDE SEQUENCE [LARGE SCALE GENOMIC DNA]</scope>
    <source>
        <strain evidence="1">TK-2024</strain>
        <tissue evidence="1">Old leaves</tissue>
    </source>
</reference>
<proteinExistence type="predicted"/>
<sequence>MLRLSFRISVQVKGPYAYLNTTLLILVFLLSREGSCVVKKEIILERSGISSTSIRPDCKIAATAGWDHSATVSYSTNCKLMTSTSEDTTVAFWVLYSPQT</sequence>
<dbReference type="EMBL" id="JBBPBM010000002">
    <property type="protein sequence ID" value="KAK8596666.1"/>
    <property type="molecule type" value="Genomic_DNA"/>
</dbReference>